<accession>A0A2M7W0N0</accession>
<dbReference type="AlphaFoldDB" id="A0A2M7W0N0"/>
<comment type="caution">
    <text evidence="1">The sequence shown here is derived from an EMBL/GenBank/DDBJ whole genome shotgun (WGS) entry which is preliminary data.</text>
</comment>
<evidence type="ECO:0000313" key="1">
    <source>
        <dbReference type="EMBL" id="PJA12235.1"/>
    </source>
</evidence>
<reference evidence="2" key="1">
    <citation type="submission" date="2017-09" db="EMBL/GenBank/DDBJ databases">
        <title>Depth-based differentiation of microbial function through sediment-hosted aquifers and enrichment of novel symbionts in the deep terrestrial subsurface.</title>
        <authorList>
            <person name="Probst A.J."/>
            <person name="Ladd B."/>
            <person name="Jarett J.K."/>
            <person name="Geller-Mcgrath D.E."/>
            <person name="Sieber C.M.K."/>
            <person name="Emerson J.B."/>
            <person name="Anantharaman K."/>
            <person name="Thomas B.C."/>
            <person name="Malmstrom R."/>
            <person name="Stieglmeier M."/>
            <person name="Klingl A."/>
            <person name="Woyke T."/>
            <person name="Ryan C.M."/>
            <person name="Banfield J.F."/>
        </authorList>
    </citation>
    <scope>NUCLEOTIDE SEQUENCE [LARGE SCALE GENOMIC DNA]</scope>
</reference>
<protein>
    <submittedName>
        <fullName evidence="1">Uncharacterized protein</fullName>
    </submittedName>
</protein>
<dbReference type="EMBL" id="PFQB01000121">
    <property type="protein sequence ID" value="PJA12235.1"/>
    <property type="molecule type" value="Genomic_DNA"/>
</dbReference>
<evidence type="ECO:0000313" key="2">
    <source>
        <dbReference type="Proteomes" id="UP000228952"/>
    </source>
</evidence>
<proteinExistence type="predicted"/>
<gene>
    <name evidence="1" type="ORF">COX64_04910</name>
</gene>
<name>A0A2M7W0N0_9BACT</name>
<dbReference type="Proteomes" id="UP000228952">
    <property type="component" value="Unassembled WGS sequence"/>
</dbReference>
<organism evidence="1 2">
    <name type="scientific">Candidatus Dojkabacteria bacterium CG_4_10_14_0_2_um_filter_Dojkabacteria_WS6_41_15</name>
    <dbReference type="NCBI Taxonomy" id="2014249"/>
    <lineage>
        <taxon>Bacteria</taxon>
        <taxon>Candidatus Dojkabacteria</taxon>
    </lineage>
</organism>
<sequence>MTKYYQLMQQETKLKLTTYGRVLKPLEIEDYERDVGAIAKVAIVPALRCREGDFFLFSQRKDWGKIDFLVCGHMNLFDAEQLDIPIACRRTLQREFFEELGYLGNIVGRNLLKKHRLECVLKHHNIGNNSLELIQCVESEVDTQTFPVSFLSRILYALSAKYVIVEKSLALEMGTIQENLLSNRLREYLIYKSGVLLQS</sequence>